<feature type="compositionally biased region" description="Gly residues" evidence="1">
    <location>
        <begin position="175"/>
        <end position="196"/>
    </location>
</feature>
<comment type="caution">
    <text evidence="3">The sequence shown here is derived from an EMBL/GenBank/DDBJ whole genome shotgun (WGS) entry which is preliminary data.</text>
</comment>
<proteinExistence type="predicted"/>
<gene>
    <name evidence="3" type="ORF">DS843_25005</name>
</gene>
<dbReference type="InterPro" id="IPR012899">
    <property type="entry name" value="LTXXQ"/>
</dbReference>
<feature type="chain" id="PRO_5040952748" description="LTXXQ motif family protein" evidence="2">
    <location>
        <begin position="24"/>
        <end position="196"/>
    </location>
</feature>
<dbReference type="AlphaFoldDB" id="A0A9W7KPR5"/>
<dbReference type="Pfam" id="PF07813">
    <property type="entry name" value="LTXXQ"/>
    <property type="match status" value="1"/>
</dbReference>
<feature type="region of interest" description="Disordered" evidence="1">
    <location>
        <begin position="169"/>
        <end position="196"/>
    </location>
</feature>
<feature type="signal peptide" evidence="2">
    <location>
        <begin position="1"/>
        <end position="23"/>
    </location>
</feature>
<evidence type="ECO:0000256" key="2">
    <source>
        <dbReference type="SAM" id="SignalP"/>
    </source>
</evidence>
<sequence>MKRVVMTTAALVLGLGLAVPVFAQQQPGPGAGPGPGADGGRYFSRMCEDQDARLAGMLAYAEKKLNITDQQRAAWTKFADTAKASQKHTQDLCTKYKDQPMPAAAPARLERMEAMMSARLAQLQEVRPALTDLYAQLTPDQQKQADQFMNRAGRGMGGMGYGMGGHGMRHNGHGPMHGDGHGPGPGPMQGQGPRGG</sequence>
<evidence type="ECO:0008006" key="5">
    <source>
        <dbReference type="Google" id="ProtNLM"/>
    </source>
</evidence>
<dbReference type="OrthoDB" id="7060764at2"/>
<dbReference type="RefSeq" id="WP_149471556.1">
    <property type="nucleotide sequence ID" value="NZ_QOKW01000027.1"/>
</dbReference>
<protein>
    <recommendedName>
        <fullName evidence="5">LTXXQ motif family protein</fullName>
    </recommendedName>
</protein>
<organism evidence="3 4">
    <name type="scientific">Roseomonas genomospecies 6</name>
    <dbReference type="NCBI Taxonomy" id="214106"/>
    <lineage>
        <taxon>Bacteria</taxon>
        <taxon>Pseudomonadati</taxon>
        <taxon>Pseudomonadota</taxon>
        <taxon>Alphaproteobacteria</taxon>
        <taxon>Acetobacterales</taxon>
        <taxon>Roseomonadaceae</taxon>
        <taxon>Roseomonas</taxon>
    </lineage>
</organism>
<keyword evidence="4" id="KW-1185">Reference proteome</keyword>
<accession>A0A9W7KPR5</accession>
<evidence type="ECO:0000313" key="3">
    <source>
        <dbReference type="EMBL" id="KAA0677095.1"/>
    </source>
</evidence>
<name>A0A9W7KPR5_9PROT</name>
<dbReference type="GO" id="GO:0042597">
    <property type="term" value="C:periplasmic space"/>
    <property type="evidence" value="ECO:0007669"/>
    <property type="project" value="InterPro"/>
</dbReference>
<evidence type="ECO:0000256" key="1">
    <source>
        <dbReference type="SAM" id="MobiDB-lite"/>
    </source>
</evidence>
<reference evidence="3 4" key="1">
    <citation type="submission" date="2018-07" db="EMBL/GenBank/DDBJ databases">
        <title>Genome sequence of Azospirillum sp. ATCC 49961.</title>
        <authorList>
            <person name="Sant'Anna F.H."/>
            <person name="Baldani J.I."/>
            <person name="Zilli J.E."/>
            <person name="Reis V.M."/>
            <person name="Hartmann A."/>
            <person name="Cruz L."/>
            <person name="de Souza E.M."/>
            <person name="de Oliveira Pedrosa F."/>
            <person name="Passaglia L.M.P."/>
        </authorList>
    </citation>
    <scope>NUCLEOTIDE SEQUENCE [LARGE SCALE GENOMIC DNA]</scope>
    <source>
        <strain evidence="3 4">ATCC 49961</strain>
    </source>
</reference>
<keyword evidence="2" id="KW-0732">Signal</keyword>
<dbReference type="Proteomes" id="UP000480854">
    <property type="component" value="Unassembled WGS sequence"/>
</dbReference>
<dbReference type="EMBL" id="QOKW01000027">
    <property type="protein sequence ID" value="KAA0677095.1"/>
    <property type="molecule type" value="Genomic_DNA"/>
</dbReference>
<evidence type="ECO:0000313" key="4">
    <source>
        <dbReference type="Proteomes" id="UP000480854"/>
    </source>
</evidence>